<dbReference type="OrthoDB" id="9759607at2"/>
<dbReference type="Proteomes" id="UP000321547">
    <property type="component" value="Unassembled WGS sequence"/>
</dbReference>
<keyword evidence="1" id="KW-0472">Membrane</keyword>
<proteinExistence type="predicted"/>
<feature type="transmembrane region" description="Helical" evidence="1">
    <location>
        <begin position="212"/>
        <end position="228"/>
    </location>
</feature>
<dbReference type="STRING" id="306540.SAMN05421839_11019"/>
<dbReference type="RefSeq" id="WP_089831134.1">
    <property type="nucleotide sequence ID" value="NZ_BJWI01000009.1"/>
</dbReference>
<feature type="transmembrane region" description="Helical" evidence="1">
    <location>
        <begin position="17"/>
        <end position="36"/>
    </location>
</feature>
<sequence>MNQSDLPSLSTRRRHKVIYLIIYFVIIAAFLLLTVYTSQLDFLTTENAIHIEPTAFDQDFNTYELSHDDENIFRYTIDLAKEDFSQLDGELFTLVINSVHSNAITVHFNDQLIVSEGDMSEGLSMLRPGFVHGTIEKGLIQDKNTLAITTYASYRTGTFHPVIISENTPGNRNIGVLRLFNDRLVTLGIGLVIMSGLFSLFIYFFNRKDNTFLLWLSLATLFTGGYLWDYLTMPYLLTDYLVIKKFFLLNLSLGILFYGLASYSLLKKKYVLTLPVMQLIYYLIIFFTATNMIDFRY</sequence>
<evidence type="ECO:0008006" key="6">
    <source>
        <dbReference type="Google" id="ProtNLM"/>
    </source>
</evidence>
<accession>A0A1I5NLR1</accession>
<keyword evidence="5" id="KW-1185">Reference proteome</keyword>
<reference evidence="2 5" key="2">
    <citation type="submission" date="2019-07" db="EMBL/GenBank/DDBJ databases">
        <title>Whole genome shotgun sequence of Halolactibacillus halophilus NBRC 100868.</title>
        <authorList>
            <person name="Hosoyama A."/>
            <person name="Uohara A."/>
            <person name="Ohji S."/>
            <person name="Ichikawa N."/>
        </authorList>
    </citation>
    <scope>NUCLEOTIDE SEQUENCE [LARGE SCALE GENOMIC DNA]</scope>
    <source>
        <strain evidence="2 5">NBRC 100868</strain>
    </source>
</reference>
<organism evidence="3 4">
    <name type="scientific">Halolactibacillus halophilus</name>
    <dbReference type="NCBI Taxonomy" id="306540"/>
    <lineage>
        <taxon>Bacteria</taxon>
        <taxon>Bacillati</taxon>
        <taxon>Bacillota</taxon>
        <taxon>Bacilli</taxon>
        <taxon>Bacillales</taxon>
        <taxon>Bacillaceae</taxon>
        <taxon>Halolactibacillus</taxon>
    </lineage>
</organism>
<feature type="transmembrane region" description="Helical" evidence="1">
    <location>
        <begin position="272"/>
        <end position="293"/>
    </location>
</feature>
<evidence type="ECO:0000256" key="1">
    <source>
        <dbReference type="SAM" id="Phobius"/>
    </source>
</evidence>
<gene>
    <name evidence="2" type="ORF">HHA03_09090</name>
    <name evidence="3" type="ORF">SAMN05421839_11019</name>
</gene>
<evidence type="ECO:0000313" key="5">
    <source>
        <dbReference type="Proteomes" id="UP000321547"/>
    </source>
</evidence>
<dbReference type="AlphaFoldDB" id="A0A1I5NLR1"/>
<dbReference type="EMBL" id="FOXC01000010">
    <property type="protein sequence ID" value="SFP22778.1"/>
    <property type="molecule type" value="Genomic_DNA"/>
</dbReference>
<protein>
    <recommendedName>
        <fullName evidence="6">7TM diverse intracellular signalling</fullName>
    </recommendedName>
</protein>
<feature type="transmembrane region" description="Helical" evidence="1">
    <location>
        <begin position="184"/>
        <end position="205"/>
    </location>
</feature>
<dbReference type="EMBL" id="BJWI01000009">
    <property type="protein sequence ID" value="GEM01377.1"/>
    <property type="molecule type" value="Genomic_DNA"/>
</dbReference>
<reference evidence="3 4" key="1">
    <citation type="submission" date="2016-10" db="EMBL/GenBank/DDBJ databases">
        <authorList>
            <person name="de Groot N.N."/>
        </authorList>
    </citation>
    <scope>NUCLEOTIDE SEQUENCE [LARGE SCALE GENOMIC DNA]</scope>
    <source>
        <strain evidence="3 4">DSM 17073</strain>
    </source>
</reference>
<evidence type="ECO:0000313" key="2">
    <source>
        <dbReference type="EMBL" id="GEM01377.1"/>
    </source>
</evidence>
<dbReference type="Proteomes" id="UP000242243">
    <property type="component" value="Unassembled WGS sequence"/>
</dbReference>
<evidence type="ECO:0000313" key="3">
    <source>
        <dbReference type="EMBL" id="SFP22778.1"/>
    </source>
</evidence>
<name>A0A1I5NLR1_9BACI</name>
<keyword evidence="1" id="KW-1133">Transmembrane helix</keyword>
<feature type="transmembrane region" description="Helical" evidence="1">
    <location>
        <begin position="240"/>
        <end position="260"/>
    </location>
</feature>
<evidence type="ECO:0000313" key="4">
    <source>
        <dbReference type="Proteomes" id="UP000242243"/>
    </source>
</evidence>
<keyword evidence="1" id="KW-0812">Transmembrane</keyword>